<keyword evidence="7 17" id="KW-0728">SH3 domain</keyword>
<dbReference type="InterPro" id="IPR013098">
    <property type="entry name" value="Ig_I-set"/>
</dbReference>
<dbReference type="InterPro" id="IPR002181">
    <property type="entry name" value="Fibrinogen_a/b/g_C_dom"/>
</dbReference>
<dbReference type="PROSITE" id="PS50835">
    <property type="entry name" value="IG_LIKE"/>
    <property type="match status" value="5"/>
</dbReference>
<proteinExistence type="evidence at protein level"/>
<feature type="domain" description="Ig-like" evidence="23">
    <location>
        <begin position="1039"/>
        <end position="1111"/>
    </location>
</feature>
<feature type="coiled-coil region" evidence="19">
    <location>
        <begin position="1503"/>
        <end position="1600"/>
    </location>
</feature>
<dbReference type="InterPro" id="IPR036179">
    <property type="entry name" value="Ig-like_dom_sf"/>
</dbReference>
<keyword evidence="10" id="KW-0964">Secreted</keyword>
<dbReference type="CDD" id="cd11628">
    <property type="entry name" value="HR1_CIP4_FNBP1L"/>
    <property type="match status" value="1"/>
</dbReference>
<feature type="signal peptide" evidence="21">
    <location>
        <begin position="1"/>
        <end position="21"/>
    </location>
</feature>
<dbReference type="InterPro" id="IPR020837">
    <property type="entry name" value="Fibrinogen_CS"/>
</dbReference>
<dbReference type="Gene3D" id="2.30.30.40">
    <property type="entry name" value="SH3 Domains"/>
    <property type="match status" value="1"/>
</dbReference>
<evidence type="ECO:0000259" key="24">
    <source>
        <dbReference type="PROSITE" id="PS51406"/>
    </source>
</evidence>
<dbReference type="PROSITE" id="PS51741">
    <property type="entry name" value="F_BAR"/>
    <property type="match status" value="1"/>
</dbReference>
<dbReference type="Pfam" id="PF03921">
    <property type="entry name" value="ICAM_N"/>
    <property type="match status" value="1"/>
</dbReference>
<dbReference type="SUPFAM" id="SSF103657">
    <property type="entry name" value="BAR/IMD domain-like"/>
    <property type="match status" value="1"/>
</dbReference>
<dbReference type="FunFam" id="3.90.215.10:FF:000001">
    <property type="entry name" value="Tenascin isoform 1"/>
    <property type="match status" value="1"/>
</dbReference>
<dbReference type="GO" id="GO:0005938">
    <property type="term" value="C:cell cortex"/>
    <property type="evidence" value="ECO:0007669"/>
    <property type="project" value="UniProtKB-SubCell"/>
</dbReference>
<evidence type="ECO:0000256" key="11">
    <source>
        <dbReference type="ARBA" id="ARBA00022583"/>
    </source>
</evidence>
<dbReference type="Pfam" id="PF25610">
    <property type="entry name" value="HR1_TOCA"/>
    <property type="match status" value="1"/>
</dbReference>
<feature type="domain" description="F-BAR" evidence="25">
    <location>
        <begin position="1392"/>
        <end position="1661"/>
    </location>
</feature>
<keyword evidence="14" id="KW-0472">Membrane</keyword>
<evidence type="ECO:0000256" key="17">
    <source>
        <dbReference type="PROSITE-ProRule" id="PRU00192"/>
    </source>
</evidence>
<dbReference type="GO" id="GO:0005856">
    <property type="term" value="C:cytoskeleton"/>
    <property type="evidence" value="ECO:0007669"/>
    <property type="project" value="UniProtKB-SubCell"/>
</dbReference>
<dbReference type="EMBL" id="QBIY01013447">
    <property type="protein sequence ID" value="RXN04399.1"/>
    <property type="molecule type" value="Genomic_DNA"/>
</dbReference>
<feature type="coiled-coil region" evidence="19">
    <location>
        <begin position="82"/>
        <end position="109"/>
    </location>
</feature>
<dbReference type="NCBIfam" id="NF040941">
    <property type="entry name" value="GGGWT_bact"/>
    <property type="match status" value="1"/>
</dbReference>
<dbReference type="InterPro" id="IPR011072">
    <property type="entry name" value="HR1_rho-bd"/>
</dbReference>
<dbReference type="PANTHER" id="PTHR13771:SF9">
    <property type="entry name" value="INTERCELLULAR ADHESION MOLECULE 5"/>
    <property type="match status" value="1"/>
</dbReference>
<dbReference type="InterPro" id="IPR007110">
    <property type="entry name" value="Ig-like_dom"/>
</dbReference>
<feature type="region of interest" description="Disordered" evidence="20">
    <location>
        <begin position="1723"/>
        <end position="1753"/>
    </location>
</feature>
<dbReference type="Gene3D" id="2.60.40.10">
    <property type="entry name" value="Immunoglobulins"/>
    <property type="match status" value="10"/>
</dbReference>
<keyword evidence="11" id="KW-0254">Endocytosis</keyword>
<evidence type="ECO:0007829" key="29">
    <source>
        <dbReference type="PeptideAtlas" id="A0A498L7Z4"/>
    </source>
</evidence>
<evidence type="ECO:0000259" key="22">
    <source>
        <dbReference type="PROSITE" id="PS50002"/>
    </source>
</evidence>
<dbReference type="SMART" id="SM00186">
    <property type="entry name" value="FBG"/>
    <property type="match status" value="1"/>
</dbReference>
<dbReference type="GO" id="GO:0007165">
    <property type="term" value="P:signal transduction"/>
    <property type="evidence" value="ECO:0007669"/>
    <property type="project" value="InterPro"/>
</dbReference>
<dbReference type="Gene3D" id="3.90.215.10">
    <property type="entry name" value="Gamma Fibrinogen, chain A, domain 1"/>
    <property type="match status" value="1"/>
</dbReference>
<feature type="domain" description="Ig-like" evidence="23">
    <location>
        <begin position="739"/>
        <end position="838"/>
    </location>
</feature>
<dbReference type="Pfam" id="PF07679">
    <property type="entry name" value="I-set"/>
    <property type="match status" value="4"/>
</dbReference>
<dbReference type="FunFam" id="1.20.1270.60:FF:000002">
    <property type="entry name" value="Formin-binding protein 1-like isoform 1"/>
    <property type="match status" value="1"/>
</dbReference>
<dbReference type="SUPFAM" id="SSF50044">
    <property type="entry name" value="SH3-domain"/>
    <property type="match status" value="1"/>
</dbReference>
<comment type="caution">
    <text evidence="27">The sequence shown here is derived from an EMBL/GenBank/DDBJ whole genome shotgun (WGS) entry which is preliminary data.</text>
</comment>
<dbReference type="GO" id="GO:0007155">
    <property type="term" value="P:cell adhesion"/>
    <property type="evidence" value="ECO:0007669"/>
    <property type="project" value="InterPro"/>
</dbReference>
<evidence type="ECO:0000256" key="21">
    <source>
        <dbReference type="SAM" id="SignalP"/>
    </source>
</evidence>
<evidence type="ECO:0000256" key="15">
    <source>
        <dbReference type="ARBA" id="ARBA00023157"/>
    </source>
</evidence>
<dbReference type="InterPro" id="IPR057871">
    <property type="entry name" value="HR1_CIP4_FNBP1L"/>
</dbReference>
<evidence type="ECO:0000256" key="3">
    <source>
        <dbReference type="ARBA" id="ARBA00004498"/>
    </source>
</evidence>
<evidence type="ECO:0000256" key="8">
    <source>
        <dbReference type="ARBA" id="ARBA00022475"/>
    </source>
</evidence>
<comment type="subcellular location">
    <subcellularLocation>
        <location evidence="1">Cell membrane</location>
    </subcellularLocation>
    <subcellularLocation>
        <location evidence="4">Cytoplasm</location>
        <location evidence="4">Cell cortex</location>
    </subcellularLocation>
    <subcellularLocation>
        <location evidence="2">Cytoplasm</location>
        <location evidence="2">Cytoskeleton</location>
    </subcellularLocation>
    <subcellularLocation>
        <location evidence="3">Secreted</location>
        <location evidence="3">Extracellular space</location>
        <location evidence="3">Extracellular matrix</location>
    </subcellularLocation>
</comment>
<evidence type="ECO:0000256" key="16">
    <source>
        <dbReference type="ARBA" id="ARBA00023212"/>
    </source>
</evidence>
<dbReference type="InterPro" id="IPR036056">
    <property type="entry name" value="Fibrinogen-like_C"/>
</dbReference>
<evidence type="ECO:0000256" key="1">
    <source>
        <dbReference type="ARBA" id="ARBA00004236"/>
    </source>
</evidence>
<feature type="domain" description="REM-1" evidence="26">
    <location>
        <begin position="1787"/>
        <end position="1864"/>
    </location>
</feature>
<dbReference type="STRING" id="84645.A0A498L7Z4"/>
<accession>A0A498L7Z4</accession>
<dbReference type="InterPro" id="IPR027267">
    <property type="entry name" value="AH/BAR_dom_sf"/>
</dbReference>
<dbReference type="GO" id="GO:0005886">
    <property type="term" value="C:plasma membrane"/>
    <property type="evidence" value="ECO:0007669"/>
    <property type="project" value="UniProtKB-SubCell"/>
</dbReference>
<evidence type="ECO:0000256" key="10">
    <source>
        <dbReference type="ARBA" id="ARBA00022530"/>
    </source>
</evidence>
<evidence type="ECO:0000256" key="9">
    <source>
        <dbReference type="ARBA" id="ARBA00022490"/>
    </source>
</evidence>
<keyword evidence="10" id="KW-0272">Extracellular matrix</keyword>
<dbReference type="CDD" id="cd07653">
    <property type="entry name" value="F-BAR_CIP4-like"/>
    <property type="match status" value="1"/>
</dbReference>
<dbReference type="PROSITE" id="PS50002">
    <property type="entry name" value="SH3"/>
    <property type="match status" value="1"/>
</dbReference>
<feature type="chain" id="PRO_5019728141" evidence="21">
    <location>
        <begin position="22"/>
        <end position="1980"/>
    </location>
</feature>
<dbReference type="InterPro" id="IPR003599">
    <property type="entry name" value="Ig_sub"/>
</dbReference>
<protein>
    <submittedName>
        <fullName evidence="27">Cdc42-interacting 4 isoform X1</fullName>
    </submittedName>
</protein>
<dbReference type="Gene3D" id="1.20.1270.60">
    <property type="entry name" value="Arfaptin homology (AH) domain/BAR domain"/>
    <property type="match status" value="1"/>
</dbReference>
<dbReference type="InterPro" id="IPR047012">
    <property type="entry name" value="ICAM_VCAM"/>
</dbReference>
<keyword evidence="16" id="KW-0206">Cytoskeleton</keyword>
<evidence type="ECO:0000256" key="19">
    <source>
        <dbReference type="SAM" id="Coils"/>
    </source>
</evidence>
<dbReference type="PROSITE" id="PS51406">
    <property type="entry name" value="FIBRINOGEN_C_2"/>
    <property type="match status" value="1"/>
</dbReference>
<dbReference type="SMART" id="SM00409">
    <property type="entry name" value="IG"/>
    <property type="match status" value="5"/>
</dbReference>
<dbReference type="InterPro" id="IPR031160">
    <property type="entry name" value="F_BAR_dom"/>
</dbReference>
<evidence type="ECO:0000259" key="26">
    <source>
        <dbReference type="PROSITE" id="PS51860"/>
    </source>
</evidence>
<feature type="domain" description="Ig-like" evidence="23">
    <location>
        <begin position="933"/>
        <end position="1032"/>
    </location>
</feature>
<dbReference type="SMART" id="SM00326">
    <property type="entry name" value="SH3"/>
    <property type="match status" value="1"/>
</dbReference>
<dbReference type="InterPro" id="IPR057870">
    <property type="entry name" value="HR1_TOCA"/>
</dbReference>
<dbReference type="GO" id="GO:0008289">
    <property type="term" value="F:lipid binding"/>
    <property type="evidence" value="ECO:0007669"/>
    <property type="project" value="UniProtKB-KW"/>
</dbReference>
<feature type="domain" description="Ig-like" evidence="23">
    <location>
        <begin position="1206"/>
        <end position="1305"/>
    </location>
</feature>
<evidence type="ECO:0000256" key="14">
    <source>
        <dbReference type="ARBA" id="ARBA00023136"/>
    </source>
</evidence>
<dbReference type="InterPro" id="IPR014716">
    <property type="entry name" value="Fibrinogen_a/b/g_C_1"/>
</dbReference>
<feature type="compositionally biased region" description="Pro residues" evidence="20">
    <location>
        <begin position="1733"/>
        <end position="1747"/>
    </location>
</feature>
<dbReference type="CDD" id="cd00087">
    <property type="entry name" value="FReD"/>
    <property type="match status" value="1"/>
</dbReference>
<dbReference type="PROSITE" id="PS00514">
    <property type="entry name" value="FIBRINOGEN_C_1"/>
    <property type="match status" value="1"/>
</dbReference>
<keyword evidence="29" id="KW-1267">Proteomics identification</keyword>
<reference evidence="27 28" key="1">
    <citation type="submission" date="2018-03" db="EMBL/GenBank/DDBJ databases">
        <title>Draft genome sequence of Rohu Carp (Labeo rohita).</title>
        <authorList>
            <person name="Das P."/>
            <person name="Kushwaha B."/>
            <person name="Joshi C.G."/>
            <person name="Kumar D."/>
            <person name="Nagpure N.S."/>
            <person name="Sahoo L."/>
            <person name="Das S.P."/>
            <person name="Bit A."/>
            <person name="Patnaik S."/>
            <person name="Meher P.K."/>
            <person name="Jayasankar P."/>
            <person name="Koringa P.G."/>
            <person name="Patel N.V."/>
            <person name="Hinsu A.T."/>
            <person name="Kumar R."/>
            <person name="Pandey M."/>
            <person name="Agarwal S."/>
            <person name="Srivastava S."/>
            <person name="Singh M."/>
            <person name="Iquebal M.A."/>
            <person name="Jaiswal S."/>
            <person name="Angadi U.B."/>
            <person name="Kumar N."/>
            <person name="Raza M."/>
            <person name="Shah T.M."/>
            <person name="Rai A."/>
            <person name="Jena J.K."/>
        </authorList>
    </citation>
    <scope>NUCLEOTIDE SEQUENCE [LARGE SCALE GENOMIC DNA]</scope>
    <source>
        <strain evidence="27">DASCIFA01</strain>
        <tissue evidence="27">Testis</tissue>
    </source>
</reference>
<dbReference type="Proteomes" id="UP000290572">
    <property type="component" value="Unassembled WGS sequence"/>
</dbReference>
<dbReference type="Gene3D" id="6.10.140.470">
    <property type="match status" value="1"/>
</dbReference>
<evidence type="ECO:0000256" key="18">
    <source>
        <dbReference type="PROSITE-ProRule" id="PRU01077"/>
    </source>
</evidence>
<dbReference type="SMART" id="SM00408">
    <property type="entry name" value="IGc2"/>
    <property type="match status" value="5"/>
</dbReference>
<gene>
    <name evidence="27" type="ORF">ROHU_034034</name>
</gene>
<feature type="domain" description="SH3" evidence="22">
    <location>
        <begin position="1918"/>
        <end position="1979"/>
    </location>
</feature>
<dbReference type="CDD" id="cd00096">
    <property type="entry name" value="Ig"/>
    <property type="match status" value="1"/>
</dbReference>
<feature type="region of interest" description="Disordered" evidence="20">
    <location>
        <begin position="1690"/>
        <end position="1709"/>
    </location>
</feature>
<dbReference type="FunFam" id="2.30.30.40:FF:000017">
    <property type="entry name" value="Formin-binding protein 1-like isoform 1"/>
    <property type="match status" value="1"/>
</dbReference>
<feature type="region of interest" description="Disordered" evidence="20">
    <location>
        <begin position="1873"/>
        <end position="1898"/>
    </location>
</feature>
<evidence type="ECO:0000256" key="12">
    <source>
        <dbReference type="ARBA" id="ARBA00023054"/>
    </source>
</evidence>
<keyword evidence="13" id="KW-0446">Lipid-binding</keyword>
<dbReference type="InterPro" id="IPR003598">
    <property type="entry name" value="Ig_sub2"/>
</dbReference>
<evidence type="ECO:0000256" key="2">
    <source>
        <dbReference type="ARBA" id="ARBA00004245"/>
    </source>
</evidence>
<dbReference type="Pfam" id="PF00147">
    <property type="entry name" value="Fibrinogen_C"/>
    <property type="match status" value="1"/>
</dbReference>
<evidence type="ECO:0000256" key="5">
    <source>
        <dbReference type="ARBA" id="ARBA00006692"/>
    </source>
</evidence>
<dbReference type="InterPro" id="IPR036028">
    <property type="entry name" value="SH3-like_dom_sf"/>
</dbReference>
<evidence type="ECO:0000259" key="23">
    <source>
        <dbReference type="PROSITE" id="PS50835"/>
    </source>
</evidence>
<dbReference type="InterPro" id="IPR001452">
    <property type="entry name" value="SH3_domain"/>
</dbReference>
<dbReference type="InterPro" id="IPR013768">
    <property type="entry name" value="ICAM_N"/>
</dbReference>
<evidence type="ECO:0000313" key="28">
    <source>
        <dbReference type="Proteomes" id="UP000290572"/>
    </source>
</evidence>
<organism evidence="27 28">
    <name type="scientific">Labeo rohita</name>
    <name type="common">Indian major carp</name>
    <name type="synonym">Cyprinus rohita</name>
    <dbReference type="NCBI Taxonomy" id="84645"/>
    <lineage>
        <taxon>Eukaryota</taxon>
        <taxon>Metazoa</taxon>
        <taxon>Chordata</taxon>
        <taxon>Craniata</taxon>
        <taxon>Vertebrata</taxon>
        <taxon>Euteleostomi</taxon>
        <taxon>Actinopterygii</taxon>
        <taxon>Neopterygii</taxon>
        <taxon>Teleostei</taxon>
        <taxon>Ostariophysi</taxon>
        <taxon>Cypriniformes</taxon>
        <taxon>Cyprinidae</taxon>
        <taxon>Labeoninae</taxon>
        <taxon>Labeonini</taxon>
        <taxon>Labeo</taxon>
    </lineage>
</organism>
<keyword evidence="8" id="KW-1003">Cell membrane</keyword>
<dbReference type="SUPFAM" id="SSF56496">
    <property type="entry name" value="Fibrinogen C-terminal domain-like"/>
    <property type="match status" value="1"/>
</dbReference>
<dbReference type="GO" id="GO:0005178">
    <property type="term" value="F:integrin binding"/>
    <property type="evidence" value="ECO:0007669"/>
    <property type="project" value="InterPro"/>
</dbReference>
<dbReference type="InterPro" id="IPR001060">
    <property type="entry name" value="FCH_dom"/>
</dbReference>
<evidence type="ECO:0000313" key="27">
    <source>
        <dbReference type="EMBL" id="RXN04399.1"/>
    </source>
</evidence>
<dbReference type="InterPro" id="IPR013783">
    <property type="entry name" value="Ig-like_fold"/>
</dbReference>
<feature type="compositionally biased region" description="Polar residues" evidence="20">
    <location>
        <begin position="1873"/>
        <end position="1891"/>
    </location>
</feature>
<evidence type="ECO:0000256" key="20">
    <source>
        <dbReference type="SAM" id="MobiDB-lite"/>
    </source>
</evidence>
<feature type="domain" description="Ig-like" evidence="23">
    <location>
        <begin position="545"/>
        <end position="644"/>
    </location>
</feature>
<dbReference type="SMART" id="SM00055">
    <property type="entry name" value="FCH"/>
    <property type="match status" value="1"/>
</dbReference>
<evidence type="ECO:0000256" key="7">
    <source>
        <dbReference type="ARBA" id="ARBA00022443"/>
    </source>
</evidence>
<feature type="domain" description="Fibrinogen C-terminal" evidence="24">
    <location>
        <begin position="273"/>
        <end position="459"/>
    </location>
</feature>
<dbReference type="PROSITE" id="PS51860">
    <property type="entry name" value="REM_1"/>
    <property type="match status" value="1"/>
</dbReference>
<keyword evidence="9" id="KW-0963">Cytoplasm</keyword>
<dbReference type="CDD" id="cd11911">
    <property type="entry name" value="SH3_CIP4-like"/>
    <property type="match status" value="1"/>
</dbReference>
<dbReference type="PANTHER" id="PTHR13771">
    <property type="entry name" value="INTERCELLULAR ADHESION MOLECULE"/>
    <property type="match status" value="1"/>
</dbReference>
<dbReference type="GO" id="GO:0006897">
    <property type="term" value="P:endocytosis"/>
    <property type="evidence" value="ECO:0007669"/>
    <property type="project" value="UniProtKB-KW"/>
</dbReference>
<comment type="similarity">
    <text evidence="6">Belongs to the FNBP1 family.</text>
</comment>
<keyword evidence="12 18" id="KW-0175">Coiled coil</keyword>
<comment type="similarity">
    <text evidence="5">Belongs to the protein kinase superfamily. CAMK Ser/Thr protein kinase family.</text>
</comment>
<dbReference type="SUPFAM" id="SSF48726">
    <property type="entry name" value="Immunoglobulin"/>
    <property type="match status" value="9"/>
</dbReference>
<keyword evidence="21" id="KW-0732">Signal</keyword>
<name>A0A498L7Z4_LABRO</name>
<evidence type="ECO:0000256" key="4">
    <source>
        <dbReference type="ARBA" id="ARBA00004544"/>
    </source>
</evidence>
<evidence type="ECO:0000259" key="25">
    <source>
        <dbReference type="PROSITE" id="PS51741"/>
    </source>
</evidence>
<evidence type="ECO:0000256" key="13">
    <source>
        <dbReference type="ARBA" id="ARBA00023121"/>
    </source>
</evidence>
<keyword evidence="15" id="KW-1015">Disulfide bond</keyword>
<dbReference type="Pfam" id="PF00018">
    <property type="entry name" value="SH3_1"/>
    <property type="match status" value="1"/>
</dbReference>
<keyword evidence="28" id="KW-1185">Reference proteome</keyword>
<sequence length="1980" mass="222876">MEFPVTCALVFLLVFGGACCAASRQEASNADTSKGDAGQKRSSQASENKPSRCSYTFIVPQQKLTGAICVSTETARVNRSEMASLRALLDRQQEQLDTMRGQLEKESALASEMRVLRKESVNMNARITQLYAQLLKEILQKKDQALEQRRLESLVLNATAQVLQVSSSYRDLERKYDALTSLVSNQSQVITHLENQCQLKNPPKALQETTSLPVQQSSGLVNVNTEPKEVASNVQRDQSAPVHQEQIPVELLETLADLPSLPTDTPFISYHVTKSPGPWNDCNHVLESGEMTSGIYLLRPRNTNRLVQAWCDQSRAQGGWTVIQRRQDGSVNFFRTWDQYKQGFGNLDGEYWLGLEHLYWLTSQATYKLRVAMEDWQGRQVFAEYDSFQVEPESDWYRLRLGSYQGNAGDSLSWHNNKAFTTLDRDKDAYTGNCAHYQKGGWWYHMCAHSNLNGVWYRGDSCPILLSPLDAVVEYGDSFSVNCSSLNTTHQSFLRWGTFINSTENLRAITNTFKVNDWEMNITCYMYSNETECSQNLPLTIYKTPDSVSISIVNHSRPVMEGEQYELQCDVLDVAPVQDLIVNWYKGQTLLDRTTFSNVSKTPVNETAKLLITAGRADDGAQYRCEAELNLGEVNSTASSQRLSVEVLYGQCPVKISPRSVVVEYGGSVAVNCTALIPHHGMGWEASEGGVDKTTDSVITWRVSDLREWDIKPFCYINYDTSHDKPCEEELPVTVYKTPDSVSISIVNHRGPMMEGEQYELQCDVQDVAPVQNLTVKWYKGQTLLSQTTFTDTSIKPVNETTTLLITADRADDGAQYRCEAELNLGEVNSTASSQRLSVKVLYDQCPVKISERRIVVEYGSSVAVNCTALIPHYGMGWEVSEGAVNKTNAGVITWSVSNLKEWDIKPICYIIYNKTHDKPCQEELPVTVYKTPDSVSISIVNHSRPMTEGEQYELQCDVQDVAPVQNLTVKWYKGQTLLNQTTFTDTSITPVNETTTLLITADRADDGAQYRCEAELDLGEVNSTASSQRLSVEVLYKPKHSSSKETIIKIAEVTLDCTVKANPAPTYTWHSEHLKEEISSSVLPSSKLSPGNYTCTATNSQGRDSKVFIVKPIDGQCPVKISPRSVVVEYGGSVAVNCTALIMHHGMGWEASEGGVDKTTNQSLITWTVSDLREWDIKPFCYINYNKTHEKPCQEELPVTVYKTPDSVSISIVNHRGPMMEGEQYELQCDVQDVAPVQNLTVKWYKGQTLLSQTTFTDTSITPVNEVAKLLITADRADDGAQYRCEAELNLGEEGPQPPPKKTSELLNITVYYAPEIQSCNVWSPLRGTSLDSHPSDLYSVKGNPHPSISWSLNSSQVSSSVNLTENNSGRYEITASNVRGVHSCFINITVQYPPKLKCNETYEDQCDIIDKHTQSGLDLVEKYVKFVKERTEIEQNYAKQLRNLTKKYSPKRGSKEEQECRFSNHQAFMDILNEMNDYAGQRELIAENMMINICIELTKYLQELKQERKMHLSEAKKSQQSLEGTYKQLDNSKKRFEREWREAEKAAQYAEKTDQDLNATKADVEKAKQQAHMRTHIAEECKNDYASQLQKYNKEQNQFYFTDMPLIFNRLQDMDERRIKKLAQGYILFADTERHVMPIIGKCLEGITRAGTNVNERNDSMVLIEQHKSGFERPGDLEFEDYSQGINRASSDSSLGTPKGPLELLGKNKNKTFRLFNKKSKLPSSSLSPYNTPPTPSPANGPPSPKFGRDPLSYCLKEINKTVKPRISSFRTLKRTPVDTEGFTHLPPEQRRKRLQQKFDDISKELQKEMDQSEALGKMKDVYEKNPQMGDPASLAPQITQTAQNMERLRGELNKYESWLTEAGGRGDSIRYSTHSLNNNGAHNPNSPGALSDDTDSSQAIYTEFDDDFEEEELVAPIGQCTALYNFPGSSEGTISMQEGEVLSVVEEDKGDGWTRVRRNNGDEGYIPTSYATITLNK</sequence>
<dbReference type="Pfam" id="PF00611">
    <property type="entry name" value="FCH"/>
    <property type="match status" value="1"/>
</dbReference>
<dbReference type="Gene3D" id="4.10.530.10">
    <property type="entry name" value="Gamma-fibrinogen Carboxyl Terminal Fragment, domain 2"/>
    <property type="match status" value="1"/>
</dbReference>
<evidence type="ECO:0000256" key="6">
    <source>
        <dbReference type="ARBA" id="ARBA00009426"/>
    </source>
</evidence>